<evidence type="ECO:0000256" key="4">
    <source>
        <dbReference type="ARBA" id="ARBA00022741"/>
    </source>
</evidence>
<dbReference type="InterPro" id="IPR009080">
    <property type="entry name" value="tRNAsynth_Ia_anticodon-bd"/>
</dbReference>
<keyword evidence="3 12" id="KW-0436">Ligase</keyword>
<dbReference type="EMBL" id="JADDUC010000132">
    <property type="protein sequence ID" value="KAG0117695.1"/>
    <property type="molecule type" value="Genomic_DNA"/>
</dbReference>
<dbReference type="GO" id="GO:0032543">
    <property type="term" value="P:mitochondrial translation"/>
    <property type="evidence" value="ECO:0007669"/>
    <property type="project" value="TreeGrafter"/>
</dbReference>
<dbReference type="InterPro" id="IPR036695">
    <property type="entry name" value="Arg-tRNA-synth_N_sf"/>
</dbReference>
<keyword evidence="5 12" id="KW-0067">ATP-binding</keyword>
<feature type="compositionally biased region" description="Polar residues" evidence="13">
    <location>
        <begin position="779"/>
        <end position="797"/>
    </location>
</feature>
<dbReference type="Gene3D" id="1.10.730.10">
    <property type="entry name" value="Isoleucyl-tRNA Synthetase, Domain 1"/>
    <property type="match status" value="1"/>
</dbReference>
<dbReference type="Gene3D" id="3.30.1360.70">
    <property type="entry name" value="Arginyl tRNA synthetase N-terminal domain"/>
    <property type="match status" value="1"/>
</dbReference>
<dbReference type="GO" id="GO:0006420">
    <property type="term" value="P:arginyl-tRNA aminoacylation"/>
    <property type="evidence" value="ECO:0007669"/>
    <property type="project" value="InterPro"/>
</dbReference>
<dbReference type="EMBL" id="JADDUC020000003">
    <property type="protein sequence ID" value="KAI1241091.1"/>
    <property type="molecule type" value="Genomic_DNA"/>
</dbReference>
<reference evidence="16" key="3">
    <citation type="submission" date="2022-01" db="EMBL/GenBank/DDBJ databases">
        <authorList>
            <person name="Rubenstein D.R."/>
        </authorList>
    </citation>
    <scope>NUCLEOTIDE SEQUENCE</scope>
    <source>
        <strain evidence="16">SS15</strain>
        <tissue evidence="16">Liver</tissue>
    </source>
</reference>
<gene>
    <name evidence="16" type="ORF">IHE44_0009553</name>
    <name evidence="15" type="ORF">IHE44_002355</name>
</gene>
<evidence type="ECO:0000256" key="2">
    <source>
        <dbReference type="ARBA" id="ARBA00012837"/>
    </source>
</evidence>
<evidence type="ECO:0000313" key="17">
    <source>
        <dbReference type="Proteomes" id="UP000618051"/>
    </source>
</evidence>
<keyword evidence="6 12" id="KW-0648">Protein biosynthesis</keyword>
<reference evidence="16 17" key="2">
    <citation type="journal article" date="2021" name="J. Hered.">
        <title>Feather Gene Expression Elucidates the Developmental Basis of Plumage Iridescence in African Starlings.</title>
        <authorList>
            <person name="Rubenstein D.R."/>
            <person name="Corvelo A."/>
            <person name="MacManes M.D."/>
            <person name="Maia R."/>
            <person name="Narzisi G."/>
            <person name="Rousaki A."/>
            <person name="Vandenabeele P."/>
            <person name="Shawkey M.D."/>
            <person name="Solomon J."/>
        </authorList>
    </citation>
    <scope>NUCLEOTIDE SEQUENCE [LARGE SCALE GENOMIC DNA]</scope>
    <source>
        <strain evidence="16">SS15</strain>
    </source>
</reference>
<keyword evidence="17" id="KW-1185">Reference proteome</keyword>
<dbReference type="FunFam" id="1.10.730.10:FF:000006">
    <property type="entry name" value="Arginyl-tRNA synthetase 2, mitochondrial"/>
    <property type="match status" value="1"/>
</dbReference>
<dbReference type="GO" id="GO:0005524">
    <property type="term" value="F:ATP binding"/>
    <property type="evidence" value="ECO:0007669"/>
    <property type="project" value="UniProtKB-KW"/>
</dbReference>
<feature type="region of interest" description="Disordered" evidence="13">
    <location>
        <begin position="779"/>
        <end position="826"/>
    </location>
</feature>
<dbReference type="PANTHER" id="PTHR11956:SF11">
    <property type="entry name" value="ARGININE--TRNA LIGASE, MITOCHONDRIAL-RELATED"/>
    <property type="match status" value="1"/>
</dbReference>
<proteinExistence type="inferred from homology"/>
<dbReference type="PANTHER" id="PTHR11956">
    <property type="entry name" value="ARGINYL-TRNA SYNTHETASE"/>
    <property type="match status" value="1"/>
</dbReference>
<evidence type="ECO:0000256" key="3">
    <source>
        <dbReference type="ARBA" id="ARBA00022598"/>
    </source>
</evidence>
<dbReference type="GO" id="GO:0005739">
    <property type="term" value="C:mitochondrion"/>
    <property type="evidence" value="ECO:0007669"/>
    <property type="project" value="TreeGrafter"/>
</dbReference>
<comment type="function">
    <text evidence="11">Catalyzes the attachment of arginine to tRNA(Arg) in a two-step reaction: arginine is first activated by ATP to form Arg-AMP and then transferred to the acceptor end of tRNA(Arg).</text>
</comment>
<protein>
    <recommendedName>
        <fullName evidence="9">Probable arginine--tRNA ligase, mitochondrial</fullName>
        <ecNumber evidence="2">6.1.1.19</ecNumber>
    </recommendedName>
    <alternativeName>
        <fullName evidence="8">Arginyl-tRNA synthetase</fullName>
    </alternativeName>
</protein>
<dbReference type="GO" id="GO:0004814">
    <property type="term" value="F:arginine-tRNA ligase activity"/>
    <property type="evidence" value="ECO:0007669"/>
    <property type="project" value="UniProtKB-EC"/>
</dbReference>
<dbReference type="InterPro" id="IPR008909">
    <property type="entry name" value="DALR_anticod-bd"/>
</dbReference>
<dbReference type="SUPFAM" id="SSF55190">
    <property type="entry name" value="Arginyl-tRNA synthetase (ArgRS), N-terminal 'additional' domain"/>
    <property type="match status" value="1"/>
</dbReference>
<evidence type="ECO:0000256" key="7">
    <source>
        <dbReference type="ARBA" id="ARBA00023146"/>
    </source>
</evidence>
<dbReference type="PRINTS" id="PR01038">
    <property type="entry name" value="TRNASYNTHARG"/>
</dbReference>
<dbReference type="Gene3D" id="3.40.50.620">
    <property type="entry name" value="HUPs"/>
    <property type="match status" value="2"/>
</dbReference>
<comment type="similarity">
    <text evidence="1 12">Belongs to the class-I aminoacyl-tRNA synthetase family.</text>
</comment>
<organism evidence="15">
    <name type="scientific">Lamprotornis superbus</name>
    <dbReference type="NCBI Taxonomy" id="245042"/>
    <lineage>
        <taxon>Eukaryota</taxon>
        <taxon>Metazoa</taxon>
        <taxon>Chordata</taxon>
        <taxon>Craniata</taxon>
        <taxon>Vertebrata</taxon>
        <taxon>Euteleostomi</taxon>
        <taxon>Archelosauria</taxon>
        <taxon>Archosauria</taxon>
        <taxon>Dinosauria</taxon>
        <taxon>Saurischia</taxon>
        <taxon>Theropoda</taxon>
        <taxon>Coelurosauria</taxon>
        <taxon>Aves</taxon>
        <taxon>Neognathae</taxon>
        <taxon>Neoaves</taxon>
        <taxon>Telluraves</taxon>
        <taxon>Australaves</taxon>
        <taxon>Passeriformes</taxon>
        <taxon>Sturnidae</taxon>
        <taxon>Lamprotornis</taxon>
    </lineage>
</organism>
<dbReference type="Proteomes" id="UP000618051">
    <property type="component" value="Unassembled WGS sequence"/>
</dbReference>
<dbReference type="Pfam" id="PF00750">
    <property type="entry name" value="tRNA-synt_1d"/>
    <property type="match status" value="1"/>
</dbReference>
<evidence type="ECO:0000256" key="13">
    <source>
        <dbReference type="SAM" id="MobiDB-lite"/>
    </source>
</evidence>
<dbReference type="Pfam" id="PF05746">
    <property type="entry name" value="DALR_1"/>
    <property type="match status" value="1"/>
</dbReference>
<evidence type="ECO:0000256" key="1">
    <source>
        <dbReference type="ARBA" id="ARBA00005594"/>
    </source>
</evidence>
<sequence>MKHVADFQLSIASVIENSSNDCSAQDLHLQAQQLAERLKCDSVVSEISAGPGTVNFTINRELLAKTVLQQVWKDGSEYGVKSELFSTVPRQKAVIEFSSPNIAKKFHIGHLRSTIVGNFIANLKVALGHEVVYVQINKAAEDENTKKLAKDFFRKLEEHDEQTLSIWKQFRDLSIEEYIRIYKRLGVHFDEYSGESFYQEKAQEVLKMLEDKGLLQKTIKGTGVVDLSEKKDLSTFSTVMRSDGTSLYITRQTDKSQSNHFQHLFQILKLMGYDWAESNGYNMYIGISVECCFEENLLTVSIHHHAMAHIMHEDSERRTTKEMQDPVETAEKVGLAALIIQDFRGLLSSDYQFSWDRALQSRGDTGVFLQYTHARLHSLEQMHGNAELTDVNVACLREPDAISVLQHLLRYDEVLYRSSQDLQPKHIVSYLLTLSPQRCVCQMTYSSSPFARVFPFSHLAAMAHKTLPVKGSAPDVAQVRHSRAGAWGAAPRKDPSTRALPAQPCHHWGEYEPAGRGANSQALARLCLFHAARSVLANGMKLLGITPAENSICTGTFVFSILPAAQDQEPQPSPTASCHTLLLSPSSVLLTWWLVRRGCCPAGGTGSAVFPQHCAHRQTWQMLVGTPEPHAAVERWSSTCLAIPSTMKALTPRSSIVVEQLLKGTDDALVHRSPGEDLKLKQEKLRGGIDDGFDMSCVQQAGQEETCTAIKSKAIRHLLIWRPKRLTDATVERTMAAAAEKPFMMLSVYLTTTEIHNQLQQSEFEVTLAASSLAQKARALQQSKAHTKNQTGLATGNNHDEDPQTNINPTWISGKKGTRQAKSLRI</sequence>
<evidence type="ECO:0000259" key="14">
    <source>
        <dbReference type="SMART" id="SM00836"/>
    </source>
</evidence>
<evidence type="ECO:0000256" key="6">
    <source>
        <dbReference type="ARBA" id="ARBA00022917"/>
    </source>
</evidence>
<name>A0A835NNM5_9PASS</name>
<dbReference type="AlphaFoldDB" id="A0A835NNM5"/>
<feature type="domain" description="DALR anticodon binding" evidence="14">
    <location>
        <begin position="369"/>
        <end position="551"/>
    </location>
</feature>
<evidence type="ECO:0000256" key="9">
    <source>
        <dbReference type="ARBA" id="ARBA00039495"/>
    </source>
</evidence>
<accession>A0A835NNM5</accession>
<dbReference type="InterPro" id="IPR001412">
    <property type="entry name" value="aa-tRNA-synth_I_CS"/>
</dbReference>
<dbReference type="OrthoDB" id="68056at2759"/>
<evidence type="ECO:0000256" key="11">
    <source>
        <dbReference type="ARBA" id="ARBA00049595"/>
    </source>
</evidence>
<dbReference type="SMART" id="SM00836">
    <property type="entry name" value="DALR_1"/>
    <property type="match status" value="1"/>
</dbReference>
<evidence type="ECO:0000256" key="8">
    <source>
        <dbReference type="ARBA" id="ARBA00033033"/>
    </source>
</evidence>
<keyword evidence="4 12" id="KW-0547">Nucleotide-binding</keyword>
<evidence type="ECO:0000313" key="16">
    <source>
        <dbReference type="EMBL" id="KAI1241091.1"/>
    </source>
</evidence>
<evidence type="ECO:0000256" key="5">
    <source>
        <dbReference type="ARBA" id="ARBA00022840"/>
    </source>
</evidence>
<dbReference type="InterPro" id="IPR014729">
    <property type="entry name" value="Rossmann-like_a/b/a_fold"/>
</dbReference>
<dbReference type="EC" id="6.1.1.19" evidence="2"/>
<evidence type="ECO:0000256" key="10">
    <source>
        <dbReference type="ARBA" id="ARBA00049339"/>
    </source>
</evidence>
<dbReference type="PROSITE" id="PS00178">
    <property type="entry name" value="AA_TRNA_LIGASE_I"/>
    <property type="match status" value="1"/>
</dbReference>
<dbReference type="SUPFAM" id="SSF52374">
    <property type="entry name" value="Nucleotidylyl transferase"/>
    <property type="match status" value="1"/>
</dbReference>
<comment type="catalytic activity">
    <reaction evidence="10">
        <text>tRNA(Arg) + L-arginine + ATP = L-arginyl-tRNA(Arg) + AMP + diphosphate</text>
        <dbReference type="Rhea" id="RHEA:20301"/>
        <dbReference type="Rhea" id="RHEA-COMP:9658"/>
        <dbReference type="Rhea" id="RHEA-COMP:9673"/>
        <dbReference type="ChEBI" id="CHEBI:30616"/>
        <dbReference type="ChEBI" id="CHEBI:32682"/>
        <dbReference type="ChEBI" id="CHEBI:33019"/>
        <dbReference type="ChEBI" id="CHEBI:78442"/>
        <dbReference type="ChEBI" id="CHEBI:78513"/>
        <dbReference type="ChEBI" id="CHEBI:456215"/>
        <dbReference type="EC" id="6.1.1.19"/>
    </reaction>
</comment>
<feature type="compositionally biased region" description="Basic residues" evidence="13">
    <location>
        <begin position="816"/>
        <end position="826"/>
    </location>
</feature>
<evidence type="ECO:0000313" key="15">
    <source>
        <dbReference type="EMBL" id="KAG0117695.1"/>
    </source>
</evidence>
<keyword evidence="7 12" id="KW-0030">Aminoacyl-tRNA synthetase</keyword>
<dbReference type="SUPFAM" id="SSF47323">
    <property type="entry name" value="Anticodon-binding domain of a subclass of class I aminoacyl-tRNA synthetases"/>
    <property type="match status" value="1"/>
</dbReference>
<evidence type="ECO:0000256" key="12">
    <source>
        <dbReference type="RuleBase" id="RU363038"/>
    </source>
</evidence>
<reference evidence="15" key="1">
    <citation type="submission" date="2020-10" db="EMBL/GenBank/DDBJ databases">
        <title>Feather gene expression reveals the developmental basis of iridescence in African starlings.</title>
        <authorList>
            <person name="Rubenstein D.R."/>
        </authorList>
    </citation>
    <scope>NUCLEOTIDE SEQUENCE</scope>
    <source>
        <strain evidence="15">SS15</strain>
        <tissue evidence="15">Liver</tissue>
    </source>
</reference>
<dbReference type="InterPro" id="IPR001278">
    <property type="entry name" value="Arg-tRNA-ligase"/>
</dbReference>
<comment type="caution">
    <text evidence="15">The sequence shown here is derived from an EMBL/GenBank/DDBJ whole genome shotgun (WGS) entry which is preliminary data.</text>
</comment>
<dbReference type="InterPro" id="IPR035684">
    <property type="entry name" value="ArgRS_core"/>
</dbReference>